<feature type="region of interest" description="Disordered" evidence="2">
    <location>
        <begin position="123"/>
        <end position="168"/>
    </location>
</feature>
<dbReference type="CDD" id="cd11660">
    <property type="entry name" value="SANT_TRF"/>
    <property type="match status" value="2"/>
</dbReference>
<feature type="region of interest" description="Disordered" evidence="2">
    <location>
        <begin position="477"/>
        <end position="596"/>
    </location>
</feature>
<feature type="compositionally biased region" description="Pro residues" evidence="2">
    <location>
        <begin position="947"/>
        <end position="970"/>
    </location>
</feature>
<feature type="compositionally biased region" description="Polar residues" evidence="2">
    <location>
        <begin position="538"/>
        <end position="552"/>
    </location>
</feature>
<feature type="compositionally biased region" description="Acidic residues" evidence="2">
    <location>
        <begin position="431"/>
        <end position="446"/>
    </location>
</feature>
<feature type="domain" description="Myb-like" evidence="3">
    <location>
        <begin position="259"/>
        <end position="313"/>
    </location>
</feature>
<evidence type="ECO:0000313" key="5">
    <source>
        <dbReference type="EMBL" id="GJE89123.1"/>
    </source>
</evidence>
<feature type="compositionally biased region" description="Polar residues" evidence="2">
    <location>
        <begin position="828"/>
        <end position="837"/>
    </location>
</feature>
<feature type="region of interest" description="Disordered" evidence="2">
    <location>
        <begin position="374"/>
        <end position="460"/>
    </location>
</feature>
<keyword evidence="1" id="KW-0539">Nucleus</keyword>
<dbReference type="PANTHER" id="PTHR46734:SF1">
    <property type="entry name" value="TELOMERIC REPEAT-BINDING FACTOR 1"/>
    <property type="match status" value="1"/>
</dbReference>
<accession>A0A9P3G6E7</accession>
<feature type="region of interest" description="Disordered" evidence="2">
    <location>
        <begin position="938"/>
        <end position="975"/>
    </location>
</feature>
<dbReference type="InterPro" id="IPR009057">
    <property type="entry name" value="Homeodomain-like_sf"/>
</dbReference>
<feature type="domain" description="HTH myb-type" evidence="4">
    <location>
        <begin position="160"/>
        <end position="218"/>
    </location>
</feature>
<dbReference type="PANTHER" id="PTHR46734">
    <property type="entry name" value="TELOMERIC REPEAT-BINDING FACTOR 1 TERF1"/>
    <property type="match status" value="1"/>
</dbReference>
<reference evidence="5 6" key="1">
    <citation type="submission" date="2021-08" db="EMBL/GenBank/DDBJ databases">
        <title>Draft Genome Sequence of Phanerochaete sordida strain YK-624.</title>
        <authorList>
            <person name="Mori T."/>
            <person name="Dohra H."/>
            <person name="Suzuki T."/>
            <person name="Kawagishi H."/>
            <person name="Hirai H."/>
        </authorList>
    </citation>
    <scope>NUCLEOTIDE SEQUENCE [LARGE SCALE GENOMIC DNA]</scope>
    <source>
        <strain evidence="5 6">YK-624</strain>
    </source>
</reference>
<keyword evidence="6" id="KW-1185">Reference proteome</keyword>
<dbReference type="SMART" id="SM00717">
    <property type="entry name" value="SANT"/>
    <property type="match status" value="2"/>
</dbReference>
<feature type="region of interest" description="Disordered" evidence="2">
    <location>
        <begin position="1"/>
        <end position="90"/>
    </location>
</feature>
<feature type="region of interest" description="Disordered" evidence="2">
    <location>
        <begin position="1046"/>
        <end position="1090"/>
    </location>
</feature>
<feature type="domain" description="HTH myb-type" evidence="4">
    <location>
        <begin position="259"/>
        <end position="291"/>
    </location>
</feature>
<dbReference type="AlphaFoldDB" id="A0A9P3G6E7"/>
<feature type="compositionally biased region" description="Low complexity" evidence="2">
    <location>
        <begin position="517"/>
        <end position="537"/>
    </location>
</feature>
<feature type="domain" description="Myb-like" evidence="3">
    <location>
        <begin position="159"/>
        <end position="214"/>
    </location>
</feature>
<evidence type="ECO:0000256" key="2">
    <source>
        <dbReference type="SAM" id="MobiDB-lite"/>
    </source>
</evidence>
<organism evidence="5 6">
    <name type="scientific">Phanerochaete sordida</name>
    <dbReference type="NCBI Taxonomy" id="48140"/>
    <lineage>
        <taxon>Eukaryota</taxon>
        <taxon>Fungi</taxon>
        <taxon>Dikarya</taxon>
        <taxon>Basidiomycota</taxon>
        <taxon>Agaricomycotina</taxon>
        <taxon>Agaricomycetes</taxon>
        <taxon>Polyporales</taxon>
        <taxon>Phanerochaetaceae</taxon>
        <taxon>Phanerochaete</taxon>
    </lineage>
</organism>
<feature type="region of interest" description="Disordered" evidence="2">
    <location>
        <begin position="815"/>
        <end position="917"/>
    </location>
</feature>
<feature type="compositionally biased region" description="Low complexity" evidence="2">
    <location>
        <begin position="35"/>
        <end position="47"/>
    </location>
</feature>
<feature type="compositionally biased region" description="Low complexity" evidence="2">
    <location>
        <begin position="486"/>
        <end position="500"/>
    </location>
</feature>
<dbReference type="InterPro" id="IPR001005">
    <property type="entry name" value="SANT/Myb"/>
</dbReference>
<dbReference type="InterPro" id="IPR017930">
    <property type="entry name" value="Myb_dom"/>
</dbReference>
<evidence type="ECO:0000256" key="1">
    <source>
        <dbReference type="ARBA" id="ARBA00023242"/>
    </source>
</evidence>
<dbReference type="Pfam" id="PF00249">
    <property type="entry name" value="Myb_DNA-binding"/>
    <property type="match status" value="2"/>
</dbReference>
<dbReference type="Proteomes" id="UP000703269">
    <property type="component" value="Unassembled WGS sequence"/>
</dbReference>
<feature type="compositionally biased region" description="Low complexity" evidence="2">
    <location>
        <begin position="134"/>
        <end position="158"/>
    </location>
</feature>
<feature type="compositionally biased region" description="Low complexity" evidence="2">
    <location>
        <begin position="231"/>
        <end position="247"/>
    </location>
</feature>
<sequence>MLPPLALPATSTFSFTAPYPASVSQPPLRPPTKLPVSASTPTSPSSVKGQRRVSLALPSSPRQFPAWSFRDDTTLRVGNSSNDGAGAALLPEKKGKIRRIADDADASASESVSALFSLTSLQHTASTVPPPPTGSSTAAEAGSSNPRSSSYPSPSSSEPPKKTRKKWTAEETQMLVTGCNKYGVGNWKAILNDPELRFDSRSPVDLKDRFRTYFPDAYKIHYPNAKTHLPSASASANRSSNSSKSRSMLPDGSPLFLQSRQKKRRPFTPEEDRALKEGYDKHGTVWATIVKDPVFKEQGRRSTDLRDRFRNAWPELYAKAGYKPRANAAKKKRLDLDADGVLEGANGPDALRPSSEPSSAPASATLDAAMALGNGAERPRGHPIRAATDDQLPTTSTSGVGPVRRKRRHTTQGFGLFRNGTKSSPESMANTEDEASESEADWDGPFDEAAQPPTSNLSSASLGVSAEHADVDMDIAQDPSVPDFVSTSSLSMSDLTDSSSQAHTSWSELDTPLHPWSSTPSSSQQSNQGQTQGASSSMAFNESLAASPTSTDYFLPHSPNAQTGSGMIGKSAWGPQDWLSPNPRLDGSGDSFTSGIFSPSPIGSPSLYSSSSAAPSHPVSLAQLSFSHLALASGSGSQSNAFSHGHSAHVHSQAYSHGVMDRYDLFPPSSHLYHGTDDFDVDTFDLDFISEGPDAASSDVHSAFSDPSSAWAQGARRGGFTHHSNYAGDLIFGARTHQPSGYLSGMDYGPGFGFGLGTGPSMGLGLEGAQQSVLHTPALPGIDEIELTSISLNDPLPNDKEDMPMALEEVVNANMVSSPPPPEATSPGGDSQDSFQPLSLDDIVGIPPEPDGVPQAAEEHDTSHHITPPATPVNTFRAPTRSQTGLSLQHRSVSVPPSEHRAFQPPPRPGQSQVTSPKAKYKNLMMTPTRATFAVPQLPASLGSPSSMPPPPPPAVHSPPAPPPPPPLMWPTPDAGDNDLPFLDLHYFSSSDFLAMGDAFGAGSLQLGAQALDLAQALTPPPPHAPSAVQKPLCVPPALVQPPPPPSSFKGIHAHHRGQSATAVVSPQDLFVRHGRDNKRKRASWDGGPK</sequence>
<feature type="region of interest" description="Disordered" evidence="2">
    <location>
        <begin position="228"/>
        <end position="276"/>
    </location>
</feature>
<dbReference type="PROSITE" id="PS51294">
    <property type="entry name" value="HTH_MYB"/>
    <property type="match status" value="2"/>
</dbReference>
<dbReference type="OrthoDB" id="608866at2759"/>
<protein>
    <submittedName>
        <fullName evidence="5">SANT/Myb domain-containing protein</fullName>
    </submittedName>
</protein>
<dbReference type="PROSITE" id="PS50090">
    <property type="entry name" value="MYB_LIKE"/>
    <property type="match status" value="2"/>
</dbReference>
<evidence type="ECO:0000259" key="4">
    <source>
        <dbReference type="PROSITE" id="PS51294"/>
    </source>
</evidence>
<dbReference type="Gene3D" id="1.10.10.60">
    <property type="entry name" value="Homeodomain-like"/>
    <property type="match status" value="2"/>
</dbReference>
<comment type="caution">
    <text evidence="5">The sequence shown here is derived from an EMBL/GenBank/DDBJ whole genome shotgun (WGS) entry which is preliminary data.</text>
</comment>
<proteinExistence type="predicted"/>
<feature type="compositionally biased region" description="Polar residues" evidence="2">
    <location>
        <begin position="420"/>
        <end position="430"/>
    </location>
</feature>
<feature type="compositionally biased region" description="Polar residues" evidence="2">
    <location>
        <begin position="880"/>
        <end position="892"/>
    </location>
</feature>
<feature type="compositionally biased region" description="Low complexity" evidence="2">
    <location>
        <begin position="353"/>
        <end position="362"/>
    </location>
</feature>
<feature type="region of interest" description="Disordered" evidence="2">
    <location>
        <begin position="340"/>
        <end position="362"/>
    </location>
</feature>
<dbReference type="EMBL" id="BPQB01000011">
    <property type="protein sequence ID" value="GJE89123.1"/>
    <property type="molecule type" value="Genomic_DNA"/>
</dbReference>
<name>A0A9P3G6E7_9APHY</name>
<evidence type="ECO:0000259" key="3">
    <source>
        <dbReference type="PROSITE" id="PS50090"/>
    </source>
</evidence>
<evidence type="ECO:0000313" key="6">
    <source>
        <dbReference type="Proteomes" id="UP000703269"/>
    </source>
</evidence>
<gene>
    <name evidence="5" type="ORF">PsYK624_052170</name>
</gene>
<feature type="compositionally biased region" description="Basic and acidic residues" evidence="2">
    <location>
        <begin position="267"/>
        <end position="276"/>
    </location>
</feature>
<dbReference type="InterPro" id="IPR052450">
    <property type="entry name" value="TRBD-Containing_Protein"/>
</dbReference>
<dbReference type="SUPFAM" id="SSF46689">
    <property type="entry name" value="Homeodomain-like"/>
    <property type="match status" value="2"/>
</dbReference>